<dbReference type="CDD" id="cd22593">
    <property type="entry name" value="Kunitz_conkunitzin"/>
    <property type="match status" value="1"/>
</dbReference>
<reference evidence="7" key="1">
    <citation type="submission" date="2022-11" db="UniProtKB">
        <authorList>
            <consortium name="WormBaseParasite"/>
        </authorList>
    </citation>
    <scope>IDENTIFICATION</scope>
</reference>
<dbReference type="SUPFAM" id="SSF57362">
    <property type="entry name" value="BPTI-like"/>
    <property type="match status" value="1"/>
</dbReference>
<accession>A0A915JYB1</accession>
<keyword evidence="2" id="KW-0722">Serine protease inhibitor</keyword>
<protein>
    <submittedName>
        <fullName evidence="7">BPTI/Kunitz inhibitor domain-containing protein</fullName>
    </submittedName>
</protein>
<feature type="signal peptide" evidence="4">
    <location>
        <begin position="1"/>
        <end position="20"/>
    </location>
</feature>
<evidence type="ECO:0000256" key="4">
    <source>
        <dbReference type="SAM" id="SignalP"/>
    </source>
</evidence>
<dbReference type="GO" id="GO:0004867">
    <property type="term" value="F:serine-type endopeptidase inhibitor activity"/>
    <property type="evidence" value="ECO:0007669"/>
    <property type="project" value="UniProtKB-KW"/>
</dbReference>
<proteinExistence type="predicted"/>
<dbReference type="Proteomes" id="UP000887565">
    <property type="component" value="Unplaced"/>
</dbReference>
<feature type="chain" id="PRO_5038079219" evidence="4">
    <location>
        <begin position="21"/>
        <end position="103"/>
    </location>
</feature>
<evidence type="ECO:0000256" key="2">
    <source>
        <dbReference type="ARBA" id="ARBA00022900"/>
    </source>
</evidence>
<dbReference type="InterPro" id="IPR002223">
    <property type="entry name" value="Kunitz_BPTI"/>
</dbReference>
<sequence>MNNSLFLIFVSLTFACSMFGDETGPAAAAPKDGTEDGPFLDFGTDLVNPCILDKDAGAPADGNAEERWFFDKQTKQCEKFDFYQGGNENNFISKEDCEQVCNS</sequence>
<evidence type="ECO:0000256" key="1">
    <source>
        <dbReference type="ARBA" id="ARBA00022690"/>
    </source>
</evidence>
<dbReference type="Gene3D" id="4.10.410.10">
    <property type="entry name" value="Pancreatic trypsin inhibitor Kunitz domain"/>
    <property type="match status" value="1"/>
</dbReference>
<dbReference type="AlphaFoldDB" id="A0A915JYB1"/>
<organism evidence="6 7">
    <name type="scientific">Romanomermis culicivorax</name>
    <name type="common">Nematode worm</name>
    <dbReference type="NCBI Taxonomy" id="13658"/>
    <lineage>
        <taxon>Eukaryota</taxon>
        <taxon>Metazoa</taxon>
        <taxon>Ecdysozoa</taxon>
        <taxon>Nematoda</taxon>
        <taxon>Enoplea</taxon>
        <taxon>Dorylaimia</taxon>
        <taxon>Mermithida</taxon>
        <taxon>Mermithoidea</taxon>
        <taxon>Mermithidae</taxon>
        <taxon>Romanomermis</taxon>
    </lineage>
</organism>
<evidence type="ECO:0000313" key="7">
    <source>
        <dbReference type="WBParaSite" id="nRc.2.0.1.t30994-RA"/>
    </source>
</evidence>
<keyword evidence="4" id="KW-0732">Signal</keyword>
<dbReference type="PANTHER" id="PTHR10083:SF374">
    <property type="entry name" value="BPTI_KUNITZ INHIBITOR DOMAIN-CONTAINING PROTEIN"/>
    <property type="match status" value="1"/>
</dbReference>
<evidence type="ECO:0000259" key="5">
    <source>
        <dbReference type="PROSITE" id="PS50279"/>
    </source>
</evidence>
<keyword evidence="6" id="KW-1185">Reference proteome</keyword>
<dbReference type="PROSITE" id="PS50279">
    <property type="entry name" value="BPTI_KUNITZ_2"/>
    <property type="match status" value="1"/>
</dbReference>
<evidence type="ECO:0000313" key="6">
    <source>
        <dbReference type="Proteomes" id="UP000887565"/>
    </source>
</evidence>
<feature type="domain" description="BPTI/Kunitz inhibitor" evidence="5">
    <location>
        <begin position="50"/>
        <end position="101"/>
    </location>
</feature>
<name>A0A915JYB1_ROMCU</name>
<keyword evidence="3" id="KW-1015">Disulfide bond</keyword>
<dbReference type="Pfam" id="PF00014">
    <property type="entry name" value="Kunitz_BPTI"/>
    <property type="match status" value="1"/>
</dbReference>
<dbReference type="PANTHER" id="PTHR10083">
    <property type="entry name" value="KUNITZ-TYPE PROTEASE INHIBITOR-RELATED"/>
    <property type="match status" value="1"/>
</dbReference>
<keyword evidence="1" id="KW-0646">Protease inhibitor</keyword>
<evidence type="ECO:0000256" key="3">
    <source>
        <dbReference type="ARBA" id="ARBA00023157"/>
    </source>
</evidence>
<dbReference type="GO" id="GO:0005615">
    <property type="term" value="C:extracellular space"/>
    <property type="evidence" value="ECO:0007669"/>
    <property type="project" value="TreeGrafter"/>
</dbReference>
<dbReference type="SMART" id="SM00131">
    <property type="entry name" value="KU"/>
    <property type="match status" value="1"/>
</dbReference>
<dbReference type="InterPro" id="IPR050098">
    <property type="entry name" value="TFPI/VKTCI-like"/>
</dbReference>
<dbReference type="InterPro" id="IPR036880">
    <property type="entry name" value="Kunitz_BPTI_sf"/>
</dbReference>
<dbReference type="WBParaSite" id="nRc.2.0.1.t30994-RA">
    <property type="protein sequence ID" value="nRc.2.0.1.t30994-RA"/>
    <property type="gene ID" value="nRc.2.0.1.g30994"/>
</dbReference>